<keyword evidence="6" id="KW-0472">Membrane</keyword>
<keyword evidence="2" id="KW-0808">Transferase</keyword>
<dbReference type="Proteomes" id="UP000019118">
    <property type="component" value="Unassembled WGS sequence"/>
</dbReference>
<dbReference type="CTD" id="79158"/>
<dbReference type="InterPro" id="IPR047141">
    <property type="entry name" value="Stealth"/>
</dbReference>
<evidence type="ECO:0008006" key="14">
    <source>
        <dbReference type="Google" id="ProtNLM"/>
    </source>
</evidence>
<evidence type="ECO:0000259" key="8">
    <source>
        <dbReference type="Pfam" id="PF11380"/>
    </source>
</evidence>
<keyword evidence="4" id="KW-1015">Disulfide bond</keyword>
<keyword evidence="6" id="KW-1133">Transmembrane helix</keyword>
<reference evidence="13" key="1">
    <citation type="journal article" date="2013" name="Genome Biol.">
        <title>Draft genome of the mountain pine beetle, Dendroctonus ponderosae Hopkins, a major forest pest.</title>
        <authorList>
            <person name="Keeling C.I."/>
            <person name="Yuen M.M."/>
            <person name="Liao N.Y."/>
            <person name="Docking T.R."/>
            <person name="Chan S.K."/>
            <person name="Taylor G.A."/>
            <person name="Palmquist D.L."/>
            <person name="Jackman S.D."/>
            <person name="Nguyen A."/>
            <person name="Li M."/>
            <person name="Henderson H."/>
            <person name="Janes J.K."/>
            <person name="Zhao Y."/>
            <person name="Pandoh P."/>
            <person name="Moore R."/>
            <person name="Sperling F.A."/>
            <person name="Huber D.P."/>
            <person name="Birol I."/>
            <person name="Jones S.J."/>
            <person name="Bohlmann J."/>
        </authorList>
    </citation>
    <scope>NUCLEOTIDE SEQUENCE</scope>
</reference>
<evidence type="ECO:0000259" key="10">
    <source>
        <dbReference type="Pfam" id="PF17102"/>
    </source>
</evidence>
<dbReference type="AlphaFoldDB" id="A0AAR5Q7J6"/>
<dbReference type="EnsemblMetazoa" id="XM_019913648.1">
    <property type="protein sequence ID" value="XP_019769207.1"/>
    <property type="gene ID" value="LOC109543779"/>
</dbReference>
<dbReference type="Pfam" id="PF17103">
    <property type="entry name" value="Stealth_CR4"/>
    <property type="match status" value="1"/>
</dbReference>
<evidence type="ECO:0000256" key="2">
    <source>
        <dbReference type="ARBA" id="ARBA00022679"/>
    </source>
</evidence>
<evidence type="ECO:0000256" key="6">
    <source>
        <dbReference type="SAM" id="Phobius"/>
    </source>
</evidence>
<dbReference type="PANTHER" id="PTHR24045:SF0">
    <property type="entry name" value="N-ACETYLGLUCOSAMINE-1-PHOSPHOTRANSFERASE SUBUNITS ALPHA_BETA"/>
    <property type="match status" value="1"/>
</dbReference>
<feature type="domain" description="Stealth protein CR3 conserved region 3" evidence="10">
    <location>
        <begin position="344"/>
        <end position="392"/>
    </location>
</feature>
<dbReference type="GeneID" id="109543779"/>
<dbReference type="GO" id="GO:0046835">
    <property type="term" value="P:carbohydrate phosphorylation"/>
    <property type="evidence" value="ECO:0007669"/>
    <property type="project" value="TreeGrafter"/>
</dbReference>
<feature type="transmembrane region" description="Helical" evidence="6">
    <location>
        <begin position="595"/>
        <end position="614"/>
    </location>
</feature>
<keyword evidence="5" id="KW-0325">Glycoprotein</keyword>
<dbReference type="Pfam" id="PF17102">
    <property type="entry name" value="Stealth_CR3"/>
    <property type="match status" value="1"/>
</dbReference>
<dbReference type="InterPro" id="IPR000800">
    <property type="entry name" value="Notch_dom"/>
</dbReference>
<evidence type="ECO:0000313" key="13">
    <source>
        <dbReference type="Proteomes" id="UP000019118"/>
    </source>
</evidence>
<accession>A0AAR5Q7J6</accession>
<comment type="similarity">
    <text evidence="1">Belongs to the stealth family.</text>
</comment>
<reference evidence="12" key="2">
    <citation type="submission" date="2024-08" db="UniProtKB">
        <authorList>
            <consortium name="EnsemblMetazoa"/>
        </authorList>
    </citation>
    <scope>IDENTIFICATION</scope>
</reference>
<evidence type="ECO:0000256" key="3">
    <source>
        <dbReference type="ARBA" id="ARBA00022737"/>
    </source>
</evidence>
<evidence type="ECO:0000256" key="5">
    <source>
        <dbReference type="ARBA" id="ARBA00023180"/>
    </source>
</evidence>
<dbReference type="GO" id="GO:0005794">
    <property type="term" value="C:Golgi apparatus"/>
    <property type="evidence" value="ECO:0007669"/>
    <property type="project" value="TreeGrafter"/>
</dbReference>
<dbReference type="KEGG" id="dpa:109543779"/>
<dbReference type="SUPFAM" id="SSF47473">
    <property type="entry name" value="EF-hand"/>
    <property type="match status" value="1"/>
</dbReference>
<dbReference type="InterPro" id="IPR031357">
    <property type="entry name" value="Stealth_CR3"/>
</dbReference>
<sequence>MLRALKGPKLFKKPCLVVVCALIFLAATYYTIQIGEPSFNQSSCPYSEPIDIVYTWVNGSDQQFIQEMHKYMQAKANTDSSKKRFEDKNELRFSLRSLEKFAPWINHVYLVTNGQIPYWLNLDYQKVTLITHDMIFKNSSNLPTFSSPAIESNLHRIPGLSKRFIYFNDDIFLGMPLFLEDLYSQSTGFSVFLAYALPNCAPRCPWLYVGDGQCDLSCNVRNCQFDAGDCIEQKARTWTKASDLSLMNVTQETVNATTSTSENRFFHTGDAGPIARLVIEHNKKVLLQNKKLDRKRRNLAKQLNPAYAEAMQFSKTIDGFLTSLQYTQRVFNRKFGLKMRYVPAHAPILIDRDIMQELERTFSREFEITEGNRFRHDDDMQFGFSYYYFLMSETTTKSTSEIFDEFDTDRSGSWSDREIRNLLTKLHKLPLTYETVDHFEAILMNCSELNTYPPVPTPVHERYVDSKLPTISKDLVVQCPMLDLLLSEKLGKVPKYPYKVIKNAEASWATFRMLISNITNVVHNLDEIRSKLTKFVCLNDNLMEWKLDENELIKALLYDFYLSLFPHPSQFEHPDHSRNRFLHMDQLGKWTHNHYVVKIILTLAIISLIFITLFNTLRRACCKVLNEYFF</sequence>
<proteinExistence type="inferred from homology"/>
<organism evidence="12 13">
    <name type="scientific">Dendroctonus ponderosae</name>
    <name type="common">Mountain pine beetle</name>
    <dbReference type="NCBI Taxonomy" id="77166"/>
    <lineage>
        <taxon>Eukaryota</taxon>
        <taxon>Metazoa</taxon>
        <taxon>Ecdysozoa</taxon>
        <taxon>Arthropoda</taxon>
        <taxon>Hexapoda</taxon>
        <taxon>Insecta</taxon>
        <taxon>Pterygota</taxon>
        <taxon>Neoptera</taxon>
        <taxon>Endopterygota</taxon>
        <taxon>Coleoptera</taxon>
        <taxon>Polyphaga</taxon>
        <taxon>Cucujiformia</taxon>
        <taxon>Curculionidae</taxon>
        <taxon>Scolytinae</taxon>
        <taxon>Dendroctonus</taxon>
    </lineage>
</organism>
<keyword evidence="3" id="KW-0677">Repeat</keyword>
<dbReference type="Pfam" id="PF11380">
    <property type="entry name" value="Stealth_CR2"/>
    <property type="match status" value="1"/>
</dbReference>
<protein>
    <recommendedName>
        <fullName evidence="14">EF-hand domain-containing protein</fullName>
    </recommendedName>
</protein>
<dbReference type="InterPro" id="IPR021520">
    <property type="entry name" value="Stealth_CR2"/>
</dbReference>
<feature type="domain" description="Stealth protein CR1 conserved region 1" evidence="9">
    <location>
        <begin position="48"/>
        <end position="74"/>
    </location>
</feature>
<dbReference type="GO" id="GO:0003976">
    <property type="term" value="F:UDP-N-acetylglucosamine-lysosomal-enzyme N-acetylglucosaminephosphotransferase activity"/>
    <property type="evidence" value="ECO:0007669"/>
    <property type="project" value="TreeGrafter"/>
</dbReference>
<dbReference type="Gene3D" id="4.10.470.20">
    <property type="match status" value="1"/>
</dbReference>
<dbReference type="GO" id="GO:0016256">
    <property type="term" value="P:N-glycan processing to lysosome"/>
    <property type="evidence" value="ECO:0007669"/>
    <property type="project" value="TreeGrafter"/>
</dbReference>
<dbReference type="InterPro" id="IPR031358">
    <property type="entry name" value="Stealth_CR1"/>
</dbReference>
<evidence type="ECO:0000259" key="9">
    <source>
        <dbReference type="Pfam" id="PF17101"/>
    </source>
</evidence>
<dbReference type="InterPro" id="IPR031356">
    <property type="entry name" value="Stealth_CR4"/>
</dbReference>
<name>A0AAR5Q7J6_DENPD</name>
<keyword evidence="13" id="KW-1185">Reference proteome</keyword>
<evidence type="ECO:0000259" key="11">
    <source>
        <dbReference type="Pfam" id="PF17103"/>
    </source>
</evidence>
<dbReference type="Pfam" id="PF00066">
    <property type="entry name" value="Notch"/>
    <property type="match status" value="1"/>
</dbReference>
<evidence type="ECO:0000256" key="1">
    <source>
        <dbReference type="ARBA" id="ARBA00007583"/>
    </source>
</evidence>
<evidence type="ECO:0000313" key="12">
    <source>
        <dbReference type="EnsemblMetazoa" id="XP_019769207.1"/>
    </source>
</evidence>
<evidence type="ECO:0000256" key="4">
    <source>
        <dbReference type="ARBA" id="ARBA00023157"/>
    </source>
</evidence>
<feature type="domain" description="LNR" evidence="7">
    <location>
        <begin position="198"/>
        <end position="230"/>
    </location>
</feature>
<dbReference type="Pfam" id="PF17101">
    <property type="entry name" value="Stealth_CR1"/>
    <property type="match status" value="1"/>
</dbReference>
<dbReference type="PANTHER" id="PTHR24045">
    <property type="match status" value="1"/>
</dbReference>
<evidence type="ECO:0000259" key="7">
    <source>
        <dbReference type="Pfam" id="PF00066"/>
    </source>
</evidence>
<keyword evidence="6" id="KW-0812">Transmembrane</keyword>
<feature type="domain" description="Stealth protein CR2 conserved region 2" evidence="8">
    <location>
        <begin position="84"/>
        <end position="187"/>
    </location>
</feature>
<dbReference type="InterPro" id="IPR011992">
    <property type="entry name" value="EF-hand-dom_pair"/>
</dbReference>
<feature type="domain" description="Stealth protein CR4 conserved region 4" evidence="11">
    <location>
        <begin position="526"/>
        <end position="583"/>
    </location>
</feature>